<dbReference type="FunFam" id="2.60.40.60:FF:000011">
    <property type="entry name" value="Cadherin 1"/>
    <property type="match status" value="1"/>
</dbReference>
<dbReference type="InterPro" id="IPR015919">
    <property type="entry name" value="Cadherin-like_sf"/>
</dbReference>
<evidence type="ECO:0000256" key="13">
    <source>
        <dbReference type="RuleBase" id="RU003318"/>
    </source>
</evidence>
<dbReference type="PROSITE" id="PS00232">
    <property type="entry name" value="CADHERIN_1"/>
    <property type="match status" value="2"/>
</dbReference>
<feature type="compositionally biased region" description="Low complexity" evidence="15">
    <location>
        <begin position="1000"/>
        <end position="1020"/>
    </location>
</feature>
<dbReference type="InterPro" id="IPR000233">
    <property type="entry name" value="Cadherin_Y-type_LIR"/>
</dbReference>
<dbReference type="GO" id="GO:0007156">
    <property type="term" value="P:homophilic cell adhesion via plasma membrane adhesion molecules"/>
    <property type="evidence" value="ECO:0007669"/>
    <property type="project" value="InterPro"/>
</dbReference>
<comment type="caution">
    <text evidence="18">The sequence shown here is derived from an EMBL/GenBank/DDBJ whole genome shotgun (WGS) entry which is preliminary data.</text>
</comment>
<feature type="domain" description="Cadherin" evidence="17">
    <location>
        <begin position="142"/>
        <end position="254"/>
    </location>
</feature>
<evidence type="ECO:0000256" key="9">
    <source>
        <dbReference type="ARBA" id="ARBA00022989"/>
    </source>
</evidence>
<comment type="subcellular location">
    <subcellularLocation>
        <location evidence="1">Cell junction</location>
        <location evidence="1">Desmosome</location>
    </subcellularLocation>
    <subcellularLocation>
        <location evidence="13">Cell membrane</location>
        <topology evidence="13">Single-pass type I membrane protein</topology>
    </subcellularLocation>
</comment>
<dbReference type="PANTHER" id="PTHR24025:SF32">
    <property type="entry name" value="DESMOGLEIN-2"/>
    <property type="match status" value="1"/>
</dbReference>
<dbReference type="FunFam" id="2.60.40.60:FF:000068">
    <property type="entry name" value="Desmoglein 1"/>
    <property type="match status" value="1"/>
</dbReference>
<dbReference type="Pfam" id="PF01049">
    <property type="entry name" value="CADH_Y-type_LIR"/>
    <property type="match status" value="1"/>
</dbReference>
<sequence length="1299" mass="140108">MARFSLTCLSLLLLLFLVISAESTETGAKPRRRMKRNWLPPPAKLVENTDYTQKTVAKIRSDKDRQYKVEYYLRGKGADEPPYNLFKVDHVTGLVSITSTLDWETHPSFHLRGIARYLNGTEAEDEVPLIFTVVDQNDNAPTLETHYGNVTESSKKGTYVMQITAKDKDDPETPNAEIAYSIISQEPPLNGHMFRIGKKTGKLYVKEPNLDREKYDFYKLVIQATDMGGEPGGLTGTGTVEIKVLDINDNIPTLEKSEYDGTVEENVANVVVMKIKALDNDEKFTDNWLAVFKIDKGNENQLFSIETDNKTNEGILKLVKAVDFEEVQNLELGLVIRNVAPFVKGGPVSMDVGVQIGEGDGKGAGLGAGAGAGAGAGVGADLGVDLDVDLGAGLDLGLDLNVDLDADLDADLDGDLGLDAELGPGVGLKPNLGIKPAGGLKPNLGVKPGAGPGAGPGPGPGVGIGLKPNMPNMPGKLRPGPKKNPDEPKSYPIKIAVKNVPEGPAFIPTIKEVPVSEDKNDLPENGVITVFAAVDPDTKKPAEDVSYAKGLDPDNWFTIDEKTAEIKLNKVPDRESPFLVNGVYTAKILAINKDMPPKTATGTIAIKVADSNDHCPTLTSTHSSLCSDKKTVFVTAFDEDADPNAAPFFFNIVPEGTRGSWEVEVVNETTVALHSKESLWPGVYELQLEVKDAQNLSCPTNEVFTVDVCTCEGVEDCSLKMDRMKSKKTEVSAGVIGLPLMALCLLLLVPCFLLLCQCGGAGKVFSDQFSQLPFETTEHLIAYHTEGKGEDKELPLHSVPVGSPKNPDAMGFLNFNSMSSTNTNVAFMQAVKGSANMFGEGTGFLETENSQGFLREDMLHDSSTFGMQAFMQDTATLDEDMALPEDFLANYYSQKSMCDFPVKDTLLEFEEEGRGSPANSVGCCSLLDSDTDLEFLNDLGEKFKILAEICSPSSITVRSSVTQRSTGVLRTTSEVIEPVLKPEVKSVVVRKQSGINTEKSVSSAKTFTSSSSKVRGASSSMRLPHRSRISNTGRSSDVSISSDLGYSSDLSCSSEIGRSSGLRRSATLHYPAQRVVLQQPLYYTTNTMLQPMQYMMAPNPQNTVMLENWSGGSNLSGLVLINGSQGPSGPLISGGLDSLSGVVTSSTESFVNLQSPVSPTVLLSGPPGPGHVSGSAESWGLMAPNSGGSFMLVSNNSLEAQEIPGPSQGILSREANLEKEAVPLQRVCNVTAQGITFTDNFVVAVKHNSIKLHIFWHRKLDSEQIGFVLDKKREIRLQHIIAYVLFSSIVTKFYQLRPA</sequence>
<keyword evidence="8" id="KW-0965">Cell junction</keyword>
<name>A0A834BSX6_ORYME</name>
<feature type="domain" description="Cadherin" evidence="17">
    <location>
        <begin position="61"/>
        <end position="143"/>
    </location>
</feature>
<dbReference type="PRINTS" id="PR01818">
    <property type="entry name" value="DESMOCADHERN"/>
</dbReference>
<dbReference type="FunFam" id="2.60.40.60:FF:000031">
    <property type="entry name" value="Cadherin 3"/>
    <property type="match status" value="1"/>
</dbReference>
<dbReference type="GO" id="GO:0055113">
    <property type="term" value="P:epiboly involved in gastrulation with mouth forming second"/>
    <property type="evidence" value="ECO:0007669"/>
    <property type="project" value="UniProtKB-ARBA"/>
</dbReference>
<keyword evidence="7 13" id="KW-0130">Cell adhesion</keyword>
<comment type="function">
    <text evidence="14">A component of desmosome cell-cell junctions which are required for positive regulation of cellular adhesion. Involved in the interaction of plaque proteins and intermediate filaments mediating cell-cell adhesion.</text>
</comment>
<dbReference type="EMBL" id="WKFB01001187">
    <property type="protein sequence ID" value="KAF6714923.1"/>
    <property type="molecule type" value="Genomic_DNA"/>
</dbReference>
<evidence type="ECO:0000256" key="3">
    <source>
        <dbReference type="ARBA" id="ARBA00022692"/>
    </source>
</evidence>
<dbReference type="GO" id="GO:0030057">
    <property type="term" value="C:desmosome"/>
    <property type="evidence" value="ECO:0007669"/>
    <property type="project" value="UniProtKB-SubCell"/>
</dbReference>
<dbReference type="Gene3D" id="2.60.40.60">
    <property type="entry name" value="Cadherins"/>
    <property type="match status" value="5"/>
</dbReference>
<keyword evidence="5" id="KW-0677">Repeat</keyword>
<dbReference type="PANTHER" id="PTHR24025">
    <property type="entry name" value="DESMOGLEIN FAMILY MEMBER"/>
    <property type="match status" value="1"/>
</dbReference>
<keyword evidence="16" id="KW-0732">Signal</keyword>
<dbReference type="PRINTS" id="PR00205">
    <property type="entry name" value="CADHERIN"/>
</dbReference>
<evidence type="ECO:0000256" key="4">
    <source>
        <dbReference type="ARBA" id="ARBA00022723"/>
    </source>
</evidence>
<dbReference type="InterPro" id="IPR009122">
    <property type="entry name" value="Desmosomal_cadherin"/>
</dbReference>
<evidence type="ECO:0000256" key="6">
    <source>
        <dbReference type="ARBA" id="ARBA00022837"/>
    </source>
</evidence>
<dbReference type="Pfam" id="PF00028">
    <property type="entry name" value="Cadherin"/>
    <property type="match status" value="3"/>
</dbReference>
<dbReference type="GO" id="GO:0045216">
    <property type="term" value="P:cell-cell junction organization"/>
    <property type="evidence" value="ECO:0007669"/>
    <property type="project" value="UniProtKB-ARBA"/>
</dbReference>
<protein>
    <submittedName>
        <fullName evidence="18">Desmoglein-2</fullName>
    </submittedName>
</protein>
<dbReference type="SUPFAM" id="SSF49313">
    <property type="entry name" value="Cadherin-like"/>
    <property type="match status" value="5"/>
</dbReference>
<dbReference type="Proteomes" id="UP000646548">
    <property type="component" value="Unassembled WGS sequence"/>
</dbReference>
<evidence type="ECO:0000313" key="18">
    <source>
        <dbReference type="EMBL" id="KAF6714923.1"/>
    </source>
</evidence>
<gene>
    <name evidence="18" type="ORF">FQA47_013055</name>
</gene>
<proteinExistence type="predicted"/>
<feature type="compositionally biased region" description="Polar residues" evidence="15">
    <location>
        <begin position="1029"/>
        <end position="1040"/>
    </location>
</feature>
<keyword evidence="6 12" id="KW-0106">Calcium</keyword>
<evidence type="ECO:0000256" key="10">
    <source>
        <dbReference type="ARBA" id="ARBA00023136"/>
    </source>
</evidence>
<keyword evidence="11" id="KW-0325">Glycoprotein</keyword>
<dbReference type="SMART" id="SM00112">
    <property type="entry name" value="CA"/>
    <property type="match status" value="4"/>
</dbReference>
<evidence type="ECO:0000256" key="2">
    <source>
        <dbReference type="ARBA" id="ARBA00022475"/>
    </source>
</evidence>
<evidence type="ECO:0000256" key="14">
    <source>
        <dbReference type="RuleBase" id="RU004358"/>
    </source>
</evidence>
<keyword evidence="9" id="KW-1133">Transmembrane helix</keyword>
<keyword evidence="4" id="KW-0479">Metal-binding</keyword>
<evidence type="ECO:0000259" key="17">
    <source>
        <dbReference type="PROSITE" id="PS50268"/>
    </source>
</evidence>
<feature type="domain" description="Cadherin" evidence="17">
    <location>
        <begin position="255"/>
        <end position="366"/>
    </location>
</feature>
<reference evidence="18" key="1">
    <citation type="journal article" name="BMC Genomics">
        <title>Long-read sequencing and de novo genome assembly of marine medaka (Oryzias melastigma).</title>
        <authorList>
            <person name="Liang P."/>
            <person name="Saqib H.S.A."/>
            <person name="Ni X."/>
            <person name="Shen Y."/>
        </authorList>
    </citation>
    <scope>NUCLEOTIDE SEQUENCE</scope>
    <source>
        <strain evidence="18">Bigg-433</strain>
    </source>
</reference>
<keyword evidence="10" id="KW-0472">Membrane</keyword>
<dbReference type="GO" id="GO:0005886">
    <property type="term" value="C:plasma membrane"/>
    <property type="evidence" value="ECO:0007669"/>
    <property type="project" value="UniProtKB-SubCell"/>
</dbReference>
<feature type="chain" id="PRO_5032469797" evidence="16">
    <location>
        <begin position="24"/>
        <end position="1299"/>
    </location>
</feature>
<evidence type="ECO:0000256" key="16">
    <source>
        <dbReference type="SAM" id="SignalP"/>
    </source>
</evidence>
<keyword evidence="3 13" id="KW-0812">Transmembrane</keyword>
<evidence type="ECO:0000313" key="19">
    <source>
        <dbReference type="Proteomes" id="UP000646548"/>
    </source>
</evidence>
<evidence type="ECO:0000256" key="8">
    <source>
        <dbReference type="ARBA" id="ARBA00022949"/>
    </source>
</evidence>
<evidence type="ECO:0000256" key="15">
    <source>
        <dbReference type="SAM" id="MobiDB-lite"/>
    </source>
</evidence>
<dbReference type="InterPro" id="IPR020894">
    <property type="entry name" value="Cadherin_CS"/>
</dbReference>
<dbReference type="CDD" id="cd11304">
    <property type="entry name" value="Cadherin_repeat"/>
    <property type="match status" value="4"/>
</dbReference>
<evidence type="ECO:0000256" key="1">
    <source>
        <dbReference type="ARBA" id="ARBA00004568"/>
    </source>
</evidence>
<feature type="domain" description="Cadherin" evidence="17">
    <location>
        <begin position="507"/>
        <end position="618"/>
    </location>
</feature>
<dbReference type="FunFam" id="2.60.40.60:FF:000074">
    <property type="entry name" value="Desmoglein 4"/>
    <property type="match status" value="1"/>
</dbReference>
<evidence type="ECO:0000256" key="5">
    <source>
        <dbReference type="ARBA" id="ARBA00022737"/>
    </source>
</evidence>
<evidence type="ECO:0000256" key="12">
    <source>
        <dbReference type="PROSITE-ProRule" id="PRU00043"/>
    </source>
</evidence>
<accession>A0A834BSX6</accession>
<dbReference type="FunFam" id="2.60.40.60:FF:000346">
    <property type="entry name" value="Desmocollin b"/>
    <property type="match status" value="1"/>
</dbReference>
<dbReference type="GO" id="GO:0005509">
    <property type="term" value="F:calcium ion binding"/>
    <property type="evidence" value="ECO:0007669"/>
    <property type="project" value="UniProtKB-UniRule"/>
</dbReference>
<evidence type="ECO:0000256" key="7">
    <source>
        <dbReference type="ARBA" id="ARBA00022889"/>
    </source>
</evidence>
<dbReference type="InterPro" id="IPR050971">
    <property type="entry name" value="Cadherin-domain_protein"/>
</dbReference>
<dbReference type="InterPro" id="IPR027397">
    <property type="entry name" value="Catenin-bd_sf"/>
</dbReference>
<feature type="region of interest" description="Disordered" evidence="15">
    <location>
        <begin position="1000"/>
        <end position="1040"/>
    </location>
</feature>
<dbReference type="PROSITE" id="PS50268">
    <property type="entry name" value="CADHERIN_2"/>
    <property type="match status" value="4"/>
</dbReference>
<evidence type="ECO:0000256" key="11">
    <source>
        <dbReference type="ARBA" id="ARBA00023180"/>
    </source>
</evidence>
<keyword evidence="2" id="KW-1003">Cell membrane</keyword>
<organism evidence="18 19">
    <name type="scientific">Oryzias melastigma</name>
    <name type="common">Marine medaka</name>
    <dbReference type="NCBI Taxonomy" id="30732"/>
    <lineage>
        <taxon>Eukaryota</taxon>
        <taxon>Metazoa</taxon>
        <taxon>Chordata</taxon>
        <taxon>Craniata</taxon>
        <taxon>Vertebrata</taxon>
        <taxon>Euteleostomi</taxon>
        <taxon>Actinopterygii</taxon>
        <taxon>Neopterygii</taxon>
        <taxon>Teleostei</taxon>
        <taxon>Neoteleostei</taxon>
        <taxon>Acanthomorphata</taxon>
        <taxon>Ovalentaria</taxon>
        <taxon>Atherinomorphae</taxon>
        <taxon>Beloniformes</taxon>
        <taxon>Adrianichthyidae</taxon>
        <taxon>Oryziinae</taxon>
        <taxon>Oryzias</taxon>
    </lineage>
</organism>
<feature type="signal peptide" evidence="16">
    <location>
        <begin position="1"/>
        <end position="23"/>
    </location>
</feature>
<dbReference type="InterPro" id="IPR002126">
    <property type="entry name" value="Cadherin-like_dom"/>
</dbReference>
<dbReference type="Gene3D" id="4.10.900.10">
    <property type="entry name" value="TCF3-CBD (Catenin binding domain)"/>
    <property type="match status" value="1"/>
</dbReference>